<dbReference type="Proteomes" id="UP000031449">
    <property type="component" value="Chromosome"/>
</dbReference>
<feature type="region of interest" description="Disordered" evidence="1">
    <location>
        <begin position="1"/>
        <end position="21"/>
    </location>
</feature>
<dbReference type="STRING" id="1508404.JMA_26730"/>
<organism evidence="3 4">
    <name type="scientific">Jeotgalibacillus malaysiensis</name>
    <dbReference type="NCBI Taxonomy" id="1508404"/>
    <lineage>
        <taxon>Bacteria</taxon>
        <taxon>Bacillati</taxon>
        <taxon>Bacillota</taxon>
        <taxon>Bacilli</taxon>
        <taxon>Bacillales</taxon>
        <taxon>Caryophanaceae</taxon>
        <taxon>Jeotgalibacillus</taxon>
    </lineage>
</organism>
<dbReference type="Pfam" id="PF14267">
    <property type="entry name" value="DUF4357"/>
    <property type="match status" value="1"/>
</dbReference>
<keyword evidence="4" id="KW-1185">Reference proteome</keyword>
<sequence length="70" mass="7667">MIETIDSDSIPSGVKQKREQAQIDQSGILQENVLFKSPSYAAAFVVGGHANGLTEWKDADGRKFGEIEKE</sequence>
<evidence type="ECO:0000313" key="4">
    <source>
        <dbReference type="Proteomes" id="UP000031449"/>
    </source>
</evidence>
<accession>A0A0B5ANZ5</accession>
<evidence type="ECO:0000259" key="2">
    <source>
        <dbReference type="Pfam" id="PF14267"/>
    </source>
</evidence>
<dbReference type="AlphaFoldDB" id="A0A0B5ANZ5"/>
<name>A0A0B5ANZ5_9BACL</name>
<dbReference type="KEGG" id="jeo:JMA_26730"/>
<gene>
    <name evidence="3" type="ORF">JMA_26730</name>
</gene>
<dbReference type="BioCyc" id="JESP1508404:G14D9-11953-MONOMER"/>
<proteinExistence type="predicted"/>
<dbReference type="EMBL" id="CP009416">
    <property type="protein sequence ID" value="AJD91990.1"/>
    <property type="molecule type" value="Genomic_DNA"/>
</dbReference>
<protein>
    <submittedName>
        <fullName evidence="3">Methionine sulfoxide reductase A</fullName>
    </submittedName>
</protein>
<dbReference type="InterPro" id="IPR025579">
    <property type="entry name" value="DUF4357"/>
</dbReference>
<evidence type="ECO:0000256" key="1">
    <source>
        <dbReference type="SAM" id="MobiDB-lite"/>
    </source>
</evidence>
<evidence type="ECO:0000313" key="3">
    <source>
        <dbReference type="EMBL" id="AJD91990.1"/>
    </source>
</evidence>
<dbReference type="HOGENOM" id="CLU_192700_0_0_9"/>
<reference evidence="3 4" key="1">
    <citation type="submission" date="2014-08" db="EMBL/GenBank/DDBJ databases">
        <title>Complete genome of a marine bacteria Jeotgalibacillus malaysiensis.</title>
        <authorList>
            <person name="Yaakop A.S."/>
            <person name="Chan K.-G."/>
            <person name="Goh K.M."/>
        </authorList>
    </citation>
    <scope>NUCLEOTIDE SEQUENCE [LARGE SCALE GENOMIC DNA]</scope>
    <source>
        <strain evidence="3 4">D5</strain>
    </source>
</reference>
<feature type="domain" description="DUF4357" evidence="2">
    <location>
        <begin position="24"/>
        <end position="63"/>
    </location>
</feature>